<evidence type="ECO:0000259" key="6">
    <source>
        <dbReference type="Pfam" id="PF12624"/>
    </source>
</evidence>
<evidence type="ECO:0000313" key="10">
    <source>
        <dbReference type="EMBL" id="CAB3370991.1"/>
    </source>
</evidence>
<feature type="domain" description="Vacuolar protein sorting-associated protein 13 VPS13 adaptor binding" evidence="8">
    <location>
        <begin position="1952"/>
        <end position="2503"/>
    </location>
</feature>
<dbReference type="OrthoDB" id="428159at2759"/>
<comment type="similarity">
    <text evidence="1">Belongs to the VPS13 family.</text>
</comment>
<evidence type="ECO:0000313" key="11">
    <source>
        <dbReference type="Proteomes" id="UP000494165"/>
    </source>
</evidence>
<dbReference type="Proteomes" id="UP000494165">
    <property type="component" value="Unassembled WGS sequence"/>
</dbReference>
<dbReference type="EMBL" id="CADEPI010000057">
    <property type="protein sequence ID" value="CAB3370991.1"/>
    <property type="molecule type" value="Genomic_DNA"/>
</dbReference>
<feature type="region of interest" description="Disordered" evidence="5">
    <location>
        <begin position="1524"/>
        <end position="1546"/>
    </location>
</feature>
<feature type="compositionally biased region" description="Polar residues" evidence="5">
    <location>
        <begin position="1534"/>
        <end position="1543"/>
    </location>
</feature>
<dbReference type="GO" id="GO:0006869">
    <property type="term" value="P:lipid transport"/>
    <property type="evidence" value="ECO:0007669"/>
    <property type="project" value="UniProtKB-KW"/>
</dbReference>
<dbReference type="Pfam" id="PF25033">
    <property type="entry name" value="VPS13_M"/>
    <property type="match status" value="1"/>
</dbReference>
<keyword evidence="4" id="KW-0175">Coiled coil</keyword>
<organism evidence="10 11">
    <name type="scientific">Cloeon dipterum</name>
    <dbReference type="NCBI Taxonomy" id="197152"/>
    <lineage>
        <taxon>Eukaryota</taxon>
        <taxon>Metazoa</taxon>
        <taxon>Ecdysozoa</taxon>
        <taxon>Arthropoda</taxon>
        <taxon>Hexapoda</taxon>
        <taxon>Insecta</taxon>
        <taxon>Pterygota</taxon>
        <taxon>Palaeoptera</taxon>
        <taxon>Ephemeroptera</taxon>
        <taxon>Pisciforma</taxon>
        <taxon>Baetidae</taxon>
        <taxon>Cloeon</taxon>
    </lineage>
</organism>
<evidence type="ECO:0000259" key="8">
    <source>
        <dbReference type="Pfam" id="PF25036"/>
    </source>
</evidence>
<evidence type="ECO:0000259" key="7">
    <source>
        <dbReference type="Pfam" id="PF25033"/>
    </source>
</evidence>
<sequence>MVLESVIVDVLNKFLGDYVESVDRKQLKVAFGGDIALDDLVLKQNALDELELPVKTVYGRLGKLVLTIPWTNLYKAPWIVRIERVFLLSVPNEEVSYDAEKEDRLAQEAKQKEIAKVEEAKRLEELKGSTKKEDAGFVENLVAHIIKNVQVTIKDIHLRYEDRVTHPGSPFSLGITLSSLKLMSTDESGKPTDAKQTISIFHKVLEMEGLAFYWNSNSQLYSNYEEVARLQKFQNEIASKNNMPSGYSYMFGPISATAQLQLNPKPEQDESKFMIPKVQLDMNMNVLSIGISKMQYRDLVKFLESMDRMARAAPYRKYRPFVNKYRGNYKTWWNFAYECILETEIRRRRKNWDWNHILRHRKRLKRYEKVYMEKLEAKKPSEELLREIRELEKEIDVFNIIVMRKRAEVQVQKTKKLEEENKKNAGWFGGWFGGGGSSADKNSVSDIANKIDAAMTKDEKQKLYQAIGYQENAAPAQYPHYFVAVKTSFTLGSLQVVVNDEDIPDGEVVKLVISGVKCNLEQRPSAQATKVEMKMQNLKITGTTQNGQEPLMAYPLTSETLGKPSLLSILFETNPMDRLCDQRLRILAQPLEMMYDAETVIRIMDVFKPPEKPSLKQLQAMAVSKLEDIQDRSATFLQHAIHQQKVLDLDIKVAASRMILPQLGKINISEPVPVLVVSLGSLSIASCARDKGLPNISNMIQAGSSEQEVLQEMFSQSYEKFSLQLKEVQVLVAKPGEDWEEKLTKTSESNLHLVQPMSIDISLHRSLVMNDPRIPQFKIAGQLPSLNLHLSEERLLLTAGILVSVPFPESEPEPPPALTEGRSMSKSIMSLTQMGLVDNKRKLGSNQNEGLELVVSSVKMDVWFEMKEFRVVVTRKDDSGKLAKLVDFSLMSVELEMVQRSFDMNLVLRLGGVSLEQTINGATRKAITTPMSDGKADYLFTTRLFIVNRKSPEFSTVHHNIEKLLEVTFSTLDLALHQSGILQVMEFSQNLQDKISSLKPAPQQPKDRFASTMGTGDRLLATIVEEDSAMTLKPVAPEKKATKKIIMLKLVARLENLSVSLSNPERELTKLTLHGVRMDVMMLQGQIEIESALQNMLITDCNPNTIYKKILESEGDEALSAKIVMYEKPNENQPAMEIQAHMACLKIFFLNRYVSGLLGFLNNFQTALNAVQAASAAAAEAARQNIQHAYQNATRIALDLEIKAPVIIVPRSLKMRDAFMLDLGTIVMKNKFSELQIPNESRTVSMDTLTLGLRKLHVTRVMLDDSNNAVNRTHLITPFDFTVLVKRNLSIGWCKQKPAIDLESTMDAIKLDVRQEDVRLGMLLLSENLGDVEQVVEPVEHVNVETLQVEVETTQRQQRPKSLRSTSTVSRASELTVPVPENVFKHMTFNFLMKSIEVNLLVPATTPAGSDDRNGLAHFNMRSLKVQGVMYSNGAMIVVMQLDDCALRDMRRLKVSAENRISDLLSLKATREKSPMLHLNYNQSTTNTILTCKVSGFNLVLCLDYLMKISDFFVSAMPQESAKKAEKVKPAGSRNASRPSSAGNKMDNLTVRENVFELKVVLEKPDIILVESMSDINTRALIFSVEGNGRIRMTPEKQVIDFGIKSIQLYSCIFNPDRRKDTLCQVVRPCELSVAGSCSTGQQPNIEVMLSPIRISVTPGTINILTNTMSALGSGMEDKDDDEIKVQPDWSLLWRPKPFKETDHWFLLTEEGVDALSICEMPTEIPSGDGGQIVVTAPSFEITLEAGFGIKTLPLISLQSRMQATMSDWARNLQISGRLFLQMSYYNKRLALWEPLIEPQVRNEKHFPWELKFELRKNANNSPFLSPLSDEVDTIAVQPPATSIRVESDSNLEITVSKACLDVMTNLSKAFRLAVQEGPKVKELEGSPYQIVNQTGIKVVLLLKDTNFVVNDDNGGNSPNNVEQVVLESGAECGLILKEVATPAHDTEKSILSEQVQEKFLHVKVPDKGCIIKIPIVRAEKRYFTLATKPEKQGLVSEVIVDGSSTIVTLRSIIQVHNQFSLPVDVYFMTKRGNEVACVGVVQPGQKLDLPLHAVYTPTCEIFFSLPGHTVCITPFIWKELQNTITINKLLQCDAKNKDAKEPYFIRAVGEMEHVYFEATTMRTMHSCIFNISLRPTVILKNLLPIFLVYVSEKGGKELEVKPGESIHLPTVEPGKGLMCLRLDDYLEKNWSCKREIAAVPPELSVWSFDSYDSLAKMSLDMGMHTVNVNGTLYMSLYSPFWMINKTGKMLSYRKSRKTEKNEASGSPLKQSEETTNIMYHPPDFEGPILFSFRPKVFFGKKKAAIRVDDSEWSNKFSLDVAGSSGSVSCKTSNDILQIGVSIQLSSSNLTKLVTFIPYYMLVNHTSFVIQCQEGDRPADPWTDIEPSQCSPLWPRGTGHHDNTLRLRVKGTNETTAPFSFTENINMLLKLHNKFGGINVDVQVSEGNIFVNMSAYEPGLAPALIVNHTKHSIDFWEKQASPAIKKLAPMEQALFAWDDPKGQRKLVWNGENANRKKEEVIDLLRKDGWGKLWVPGTMEDEILYWVSFLNGMQRLLLFTANPEVINNAKAAADLEPISLEMTISLQGIGLSLVSELDKKILELLYMRLASSGIIWESKKPKKRNYERINDFDSRTLESAHRHFILGQGSQFVKLSDGAEVDLSCNRIVVPYVKELRRTHNPGIWFQMKISTHQRMVHAKLNHLQIDCQMPNCMFPNILAPVPPPKSIAADQAMRPFVELSVVQRLLEHSPVQQFKYLRVLVQEFHVKLELDFLNALLGMFASEENLDADDTEKFATDVQVVQQPLLSLIALQTAQEQKNFYDELHLSPLKIHISFSMSGGVGKMNGSSQLNIIHVLLENVGVTLTDLQDVVFKLGYFERESSFLTQQQLIREVQSHYTQQAIKQLYVLVLGLDVIGNPFGLFLGLTQGVGDLFYEPFQGAIQGPGEFAEGLRNGVRSLFGHTLSGTAAAMSKITGTFGKTLANLSMDEEFQRRRREQQQNRPAALHEGLVHSGKGLVSNVVSGVTGVITKPVTGARDEGVGGFFKGLGAGMLGLVTQPTGGVIDFASNTFESVKRAADTTEEQRPLRYPRFFQQDGLVRPYNEAESFGNALLHVVDKGKFAKTDYYVFHALLGNSGKEALIYTDNRIMFISKNDIFGQWQVDWNHPWSELSGPPKEDPSGIIIPTSEPQRRVLGLFRSSESGRTVIIQDNQLKKELVRIARKIMDDRIPQSPR</sequence>
<name>A0A8S1CL47_9INSE</name>
<evidence type="ECO:0000259" key="9">
    <source>
        <dbReference type="Pfam" id="PF25037"/>
    </source>
</evidence>
<dbReference type="InterPro" id="IPR056747">
    <property type="entry name" value="VPS13-like_M"/>
</dbReference>
<accession>A0A8S1CL47</accession>
<reference evidence="10 11" key="1">
    <citation type="submission" date="2020-04" db="EMBL/GenBank/DDBJ databases">
        <authorList>
            <person name="Alioto T."/>
            <person name="Alioto T."/>
            <person name="Gomez Garrido J."/>
        </authorList>
    </citation>
    <scope>NUCLEOTIDE SEQUENCE [LARGE SCALE GENOMIC DNA]</scope>
</reference>
<dbReference type="GO" id="GO:0045053">
    <property type="term" value="P:protein retention in Golgi apparatus"/>
    <property type="evidence" value="ECO:0007669"/>
    <property type="project" value="TreeGrafter"/>
</dbReference>
<dbReference type="Pfam" id="PF25037">
    <property type="entry name" value="VPS13_C"/>
    <property type="match status" value="1"/>
</dbReference>
<dbReference type="InterPro" id="IPR026854">
    <property type="entry name" value="VPS13_N"/>
</dbReference>
<evidence type="ECO:0000256" key="2">
    <source>
        <dbReference type="ARBA" id="ARBA00022448"/>
    </source>
</evidence>
<dbReference type="PANTHER" id="PTHR16166">
    <property type="entry name" value="VACUOLAR PROTEIN SORTING-ASSOCIATED PROTEIN VPS13"/>
    <property type="match status" value="1"/>
</dbReference>
<dbReference type="InterPro" id="IPR056748">
    <property type="entry name" value="VPS13-like_C"/>
</dbReference>
<gene>
    <name evidence="10" type="ORF">CLODIP_2_CD08369</name>
</gene>
<keyword evidence="2" id="KW-0813">Transport</keyword>
<feature type="coiled-coil region" evidence="4">
    <location>
        <begin position="374"/>
        <end position="401"/>
    </location>
</feature>
<feature type="domain" description="Intermembrane lipid transfer protein VPS13-like C-terminal" evidence="9">
    <location>
        <begin position="3086"/>
        <end position="3209"/>
    </location>
</feature>
<comment type="caution">
    <text evidence="10">The sequence shown here is derived from an EMBL/GenBank/DDBJ whole genome shotgun (WGS) entry which is preliminary data.</text>
</comment>
<keyword evidence="3" id="KW-0445">Lipid transport</keyword>
<protein>
    <recommendedName>
        <fullName evidence="12">Vacuolar protein sorting-associated protein 13</fullName>
    </recommendedName>
</protein>
<feature type="domain" description="Chorein N-terminal" evidence="6">
    <location>
        <begin position="2"/>
        <end position="804"/>
    </location>
</feature>
<evidence type="ECO:0000256" key="1">
    <source>
        <dbReference type="ARBA" id="ARBA00006545"/>
    </source>
</evidence>
<dbReference type="GO" id="GO:0006623">
    <property type="term" value="P:protein targeting to vacuole"/>
    <property type="evidence" value="ECO:0007669"/>
    <property type="project" value="TreeGrafter"/>
</dbReference>
<evidence type="ECO:0000256" key="5">
    <source>
        <dbReference type="SAM" id="MobiDB-lite"/>
    </source>
</evidence>
<dbReference type="Pfam" id="PF12624">
    <property type="entry name" value="VPS13_N"/>
    <property type="match status" value="1"/>
</dbReference>
<evidence type="ECO:0008006" key="12">
    <source>
        <dbReference type="Google" id="ProtNLM"/>
    </source>
</evidence>
<dbReference type="InterPro" id="IPR026847">
    <property type="entry name" value="VPS13"/>
</dbReference>
<dbReference type="PANTHER" id="PTHR16166:SF93">
    <property type="entry name" value="INTERMEMBRANE LIPID TRANSFER PROTEIN VPS13"/>
    <property type="match status" value="1"/>
</dbReference>
<evidence type="ECO:0000256" key="3">
    <source>
        <dbReference type="ARBA" id="ARBA00023055"/>
    </source>
</evidence>
<evidence type="ECO:0000256" key="4">
    <source>
        <dbReference type="SAM" id="Coils"/>
    </source>
</evidence>
<proteinExistence type="inferred from homology"/>
<dbReference type="Pfam" id="PF25036">
    <property type="entry name" value="VPS13_VAB"/>
    <property type="match status" value="1"/>
</dbReference>
<keyword evidence="11" id="KW-1185">Reference proteome</keyword>
<feature type="domain" description="VPS13-like middle region" evidence="7">
    <location>
        <begin position="1064"/>
        <end position="1872"/>
    </location>
</feature>
<dbReference type="InterPro" id="IPR009543">
    <property type="entry name" value="VPS13_VAB"/>
</dbReference>